<sequence length="141" mass="15717">MPQRNRHQRSTGASDLEMSLTWAPDSSQATLGKRRRGRRRGMVNLVLWCGRVESCAKPSSRACSVLWRKSLHAVESLAALFVIPHALIGVHGLERTFRGALASGRRRHGHGRRTAVWRSLGSSDFNAVDDATVIEDDEMEK</sequence>
<comment type="caution">
    <text evidence="1">The sequence shown here is derived from an EMBL/GenBank/DDBJ whole genome shotgun (WGS) entry which is preliminary data.</text>
</comment>
<name>A0ABR1MSV9_9PEZI</name>
<keyword evidence="2" id="KW-1185">Reference proteome</keyword>
<dbReference type="EMBL" id="JBBPBF010000057">
    <property type="protein sequence ID" value="KAK7606032.1"/>
    <property type="molecule type" value="Genomic_DNA"/>
</dbReference>
<organism evidence="1 2">
    <name type="scientific">Phyllosticta paracitricarpa</name>
    <dbReference type="NCBI Taxonomy" id="2016321"/>
    <lineage>
        <taxon>Eukaryota</taxon>
        <taxon>Fungi</taxon>
        <taxon>Dikarya</taxon>
        <taxon>Ascomycota</taxon>
        <taxon>Pezizomycotina</taxon>
        <taxon>Dothideomycetes</taxon>
        <taxon>Dothideomycetes incertae sedis</taxon>
        <taxon>Botryosphaeriales</taxon>
        <taxon>Phyllostictaceae</taxon>
        <taxon>Phyllosticta</taxon>
    </lineage>
</organism>
<protein>
    <submittedName>
        <fullName evidence="1">Uncharacterized protein</fullName>
    </submittedName>
</protein>
<accession>A0ABR1MSV9</accession>
<dbReference type="Proteomes" id="UP001367316">
    <property type="component" value="Unassembled WGS sequence"/>
</dbReference>
<evidence type="ECO:0000313" key="2">
    <source>
        <dbReference type="Proteomes" id="UP001367316"/>
    </source>
</evidence>
<proteinExistence type="predicted"/>
<evidence type="ECO:0000313" key="1">
    <source>
        <dbReference type="EMBL" id="KAK7606032.1"/>
    </source>
</evidence>
<gene>
    <name evidence="1" type="ORF">JOL62DRAFT_560514</name>
</gene>
<reference evidence="1 2" key="1">
    <citation type="submission" date="2024-04" db="EMBL/GenBank/DDBJ databases">
        <title>Phyllosticta paracitricarpa is synonymous to the EU quarantine fungus P. citricarpa based on phylogenomic analyses.</title>
        <authorList>
            <consortium name="Lawrence Berkeley National Laboratory"/>
            <person name="Van ingen-buijs V.A."/>
            <person name="Van westerhoven A.C."/>
            <person name="Haridas S."/>
            <person name="Skiadas P."/>
            <person name="Martin F."/>
            <person name="Groenewald J.Z."/>
            <person name="Crous P.W."/>
            <person name="Seidl M.F."/>
        </authorList>
    </citation>
    <scope>NUCLEOTIDE SEQUENCE [LARGE SCALE GENOMIC DNA]</scope>
    <source>
        <strain evidence="1 2">CBS 141358</strain>
    </source>
</reference>